<comment type="caution">
    <text evidence="1">The sequence shown here is derived from an EMBL/GenBank/DDBJ whole genome shotgun (WGS) entry which is preliminary data.</text>
</comment>
<dbReference type="KEGG" id="pchm:VFPPC_16011"/>
<evidence type="ECO:0000313" key="1">
    <source>
        <dbReference type="EMBL" id="OAQ66345.1"/>
    </source>
</evidence>
<dbReference type="Proteomes" id="UP000078397">
    <property type="component" value="Unassembled WGS sequence"/>
</dbReference>
<reference evidence="1 2" key="1">
    <citation type="journal article" date="2016" name="PLoS Pathog.">
        <title>Biosynthesis of antibiotic leucinostatins in bio-control fungus Purpureocillium lilacinum and their inhibition on phytophthora revealed by genome mining.</title>
        <authorList>
            <person name="Wang G."/>
            <person name="Liu Z."/>
            <person name="Lin R."/>
            <person name="Li E."/>
            <person name="Mao Z."/>
            <person name="Ling J."/>
            <person name="Yang Y."/>
            <person name="Yin W.B."/>
            <person name="Xie B."/>
        </authorList>
    </citation>
    <scope>NUCLEOTIDE SEQUENCE [LARGE SCALE GENOMIC DNA]</scope>
    <source>
        <strain evidence="1">170</strain>
    </source>
</reference>
<dbReference type="AlphaFoldDB" id="A0A179FL34"/>
<gene>
    <name evidence="1" type="ORF">VFPPC_16011</name>
</gene>
<dbReference type="EMBL" id="LSBJ02000004">
    <property type="protein sequence ID" value="OAQ66345.1"/>
    <property type="molecule type" value="Genomic_DNA"/>
</dbReference>
<dbReference type="RefSeq" id="XP_018143432.1">
    <property type="nucleotide sequence ID" value="XM_018293764.1"/>
</dbReference>
<protein>
    <submittedName>
        <fullName evidence="1">Uncharacterized protein</fullName>
    </submittedName>
</protein>
<keyword evidence="2" id="KW-1185">Reference proteome</keyword>
<accession>A0A179FL34</accession>
<evidence type="ECO:0000313" key="2">
    <source>
        <dbReference type="Proteomes" id="UP000078397"/>
    </source>
</evidence>
<dbReference type="GeneID" id="28857758"/>
<proteinExistence type="predicted"/>
<name>A0A179FL34_METCM</name>
<organism evidence="1 2">
    <name type="scientific">Pochonia chlamydosporia 170</name>
    <dbReference type="NCBI Taxonomy" id="1380566"/>
    <lineage>
        <taxon>Eukaryota</taxon>
        <taxon>Fungi</taxon>
        <taxon>Dikarya</taxon>
        <taxon>Ascomycota</taxon>
        <taxon>Pezizomycotina</taxon>
        <taxon>Sordariomycetes</taxon>
        <taxon>Hypocreomycetidae</taxon>
        <taxon>Hypocreales</taxon>
        <taxon>Clavicipitaceae</taxon>
        <taxon>Pochonia</taxon>
    </lineage>
</organism>
<sequence length="83" mass="9077">MLASLMVSAGPTSRHALTIVICKRVKGRRGSARLLLDAEMNTCNNNEANVCGTQCSRQKCPVQINDGSNHRHMMGLRGRIRLG</sequence>